<proteinExistence type="predicted"/>
<sequence length="115" mass="12913">KANTVRRKPLVGLTHLARGQFKSPGRGGRGHQFGRQPFHGGQLVIHLVLEVIQGHQEHLDIKEVIASYKDQEMRAMTISSLHRMTVMTHSNQLAISIRLKQDFTAHLEMAAVSKT</sequence>
<evidence type="ECO:0000313" key="1">
    <source>
        <dbReference type="EMBL" id="CEK93182.1"/>
    </source>
</evidence>
<feature type="non-terminal residue" evidence="1">
    <location>
        <position position="1"/>
    </location>
</feature>
<dbReference type="AlphaFoldDB" id="A0A0B7BJV1"/>
<gene>
    <name evidence="1" type="primary">ORF192548</name>
</gene>
<reference evidence="1" key="1">
    <citation type="submission" date="2014-12" db="EMBL/GenBank/DDBJ databases">
        <title>Insight into the proteome of Arion vulgaris.</title>
        <authorList>
            <person name="Aradska J."/>
            <person name="Bulat T."/>
            <person name="Smidak R."/>
            <person name="Sarate P."/>
            <person name="Gangsoo J."/>
            <person name="Sialana F."/>
            <person name="Bilban M."/>
            <person name="Lubec G."/>
        </authorList>
    </citation>
    <scope>NUCLEOTIDE SEQUENCE</scope>
    <source>
        <tissue evidence="1">Skin</tissue>
    </source>
</reference>
<name>A0A0B7BJV1_9EUPU</name>
<protein>
    <submittedName>
        <fullName evidence="1">Uncharacterized protein</fullName>
    </submittedName>
</protein>
<dbReference type="EMBL" id="HACG01046317">
    <property type="protein sequence ID" value="CEK93182.1"/>
    <property type="molecule type" value="Transcribed_RNA"/>
</dbReference>
<organism evidence="1">
    <name type="scientific">Arion vulgaris</name>
    <dbReference type="NCBI Taxonomy" id="1028688"/>
    <lineage>
        <taxon>Eukaryota</taxon>
        <taxon>Metazoa</taxon>
        <taxon>Spiralia</taxon>
        <taxon>Lophotrochozoa</taxon>
        <taxon>Mollusca</taxon>
        <taxon>Gastropoda</taxon>
        <taxon>Heterobranchia</taxon>
        <taxon>Euthyneura</taxon>
        <taxon>Panpulmonata</taxon>
        <taxon>Eupulmonata</taxon>
        <taxon>Stylommatophora</taxon>
        <taxon>Helicina</taxon>
        <taxon>Arionoidea</taxon>
        <taxon>Arionidae</taxon>
        <taxon>Arion</taxon>
    </lineage>
</organism>
<accession>A0A0B7BJV1</accession>